<dbReference type="GO" id="GO:0000956">
    <property type="term" value="P:nuclear-transcribed mRNA catabolic process"/>
    <property type="evidence" value="ECO:0007669"/>
    <property type="project" value="InterPro"/>
</dbReference>
<comment type="subcellular location">
    <subcellularLocation>
        <location evidence="1">Nucleus</location>
    </subcellularLocation>
</comment>
<dbReference type="Pfam" id="PF01423">
    <property type="entry name" value="LSM"/>
    <property type="match status" value="1"/>
</dbReference>
<evidence type="ECO:0000313" key="15">
    <source>
        <dbReference type="Proteomes" id="UP000289886"/>
    </source>
</evidence>
<evidence type="ECO:0000256" key="12">
    <source>
        <dbReference type="ARBA" id="ARBA00067761"/>
    </source>
</evidence>
<evidence type="ECO:0000256" key="4">
    <source>
        <dbReference type="ARBA" id="ARBA00022728"/>
    </source>
</evidence>
<dbReference type="Gene3D" id="2.30.30.100">
    <property type="match status" value="1"/>
</dbReference>
<comment type="caution">
    <text evidence="14">The sequence shown here is derived from an EMBL/GenBank/DDBJ whole genome shotgun (WGS) entry which is preliminary data.</text>
</comment>
<name>A0A444UXT7_ACIRT</name>
<accession>A0A444UXT7</accession>
<dbReference type="InterPro" id="IPR001163">
    <property type="entry name" value="Sm_dom_euk/arc"/>
</dbReference>
<evidence type="ECO:0000256" key="2">
    <source>
        <dbReference type="ARBA" id="ARBA00006850"/>
    </source>
</evidence>
<dbReference type="SUPFAM" id="SSF117281">
    <property type="entry name" value="Kelch motif"/>
    <property type="match status" value="1"/>
</dbReference>
<keyword evidence="9" id="KW-0687">Ribonucleoprotein</keyword>
<keyword evidence="6" id="KW-0007">Acetylation</keyword>
<evidence type="ECO:0000256" key="5">
    <source>
        <dbReference type="ARBA" id="ARBA00022884"/>
    </source>
</evidence>
<dbReference type="GO" id="GO:0003723">
    <property type="term" value="F:RNA binding"/>
    <property type="evidence" value="ECO:0007669"/>
    <property type="project" value="UniProtKB-KW"/>
</dbReference>
<dbReference type="AlphaFoldDB" id="A0A444UXT7"/>
<organism evidence="14 15">
    <name type="scientific">Acipenser ruthenus</name>
    <name type="common">Sterlet sturgeon</name>
    <dbReference type="NCBI Taxonomy" id="7906"/>
    <lineage>
        <taxon>Eukaryota</taxon>
        <taxon>Metazoa</taxon>
        <taxon>Chordata</taxon>
        <taxon>Craniata</taxon>
        <taxon>Vertebrata</taxon>
        <taxon>Euteleostomi</taxon>
        <taxon>Actinopterygii</taxon>
        <taxon>Chondrostei</taxon>
        <taxon>Acipenseriformes</taxon>
        <taxon>Acipenseridae</taxon>
        <taxon>Acipenser</taxon>
    </lineage>
</organism>
<dbReference type="GO" id="GO:0005689">
    <property type="term" value="C:U12-type spliceosomal complex"/>
    <property type="evidence" value="ECO:0007669"/>
    <property type="project" value="TreeGrafter"/>
</dbReference>
<reference evidence="14 15" key="1">
    <citation type="submission" date="2019-01" db="EMBL/GenBank/DDBJ databases">
        <title>Draft Genome and Complete Hox-Cluster Characterization of the Sterlet Sturgeon (Acipenser ruthenus).</title>
        <authorList>
            <person name="Wei Q."/>
        </authorList>
    </citation>
    <scope>NUCLEOTIDE SEQUENCE [LARGE SCALE GENOMIC DNA]</scope>
    <source>
        <strain evidence="14">WHYD16114868_AA</strain>
        <tissue evidence="14">Blood</tissue>
    </source>
</reference>
<keyword evidence="15" id="KW-1185">Reference proteome</keyword>
<dbReference type="InterPro" id="IPR047575">
    <property type="entry name" value="Sm"/>
</dbReference>
<comment type="function">
    <text evidence="10">Plays a role in pre-mRNA splicing as component of the U4/U6-U5 tri-snRNP complex that is involved in spliceosome assembly, and as component of the precatalytic spliceosome (spliceosome B complex). The heptameric LSM2-8 complex binds specifically to the 3'-terminal U-tract of U6 snRNA.</text>
</comment>
<dbReference type="GO" id="GO:0097526">
    <property type="term" value="C:spliceosomal tri-snRNP complex"/>
    <property type="evidence" value="ECO:0007669"/>
    <property type="project" value="TreeGrafter"/>
</dbReference>
<dbReference type="Proteomes" id="UP000289886">
    <property type="component" value="Unassembled WGS sequence"/>
</dbReference>
<evidence type="ECO:0000256" key="1">
    <source>
        <dbReference type="ARBA" id="ARBA00004123"/>
    </source>
</evidence>
<feature type="domain" description="Sm" evidence="13">
    <location>
        <begin position="10"/>
        <end position="90"/>
    </location>
</feature>
<evidence type="ECO:0000256" key="6">
    <source>
        <dbReference type="ARBA" id="ARBA00022990"/>
    </source>
</evidence>
<dbReference type="FunFam" id="2.30.30.100:FF:000025">
    <property type="entry name" value="U6 snRNA-associated Sm-like protein LSm7"/>
    <property type="match status" value="1"/>
</dbReference>
<proteinExistence type="inferred from homology"/>
<evidence type="ECO:0000256" key="10">
    <source>
        <dbReference type="ARBA" id="ARBA00056431"/>
    </source>
</evidence>
<evidence type="ECO:0000256" key="8">
    <source>
        <dbReference type="ARBA" id="ARBA00023242"/>
    </source>
</evidence>
<evidence type="ECO:0000256" key="11">
    <source>
        <dbReference type="ARBA" id="ARBA00065431"/>
    </source>
</evidence>
<comment type="subunit">
    <text evidence="11">Component of the precatalytic spliceosome (spliceosome B complex). Component of the U4/U6-U5 tri-snRNP complex, a building block of the precatalytic spliceosome (spliceosome B complex). The U4/U6-U5 tri-snRNP complex is composed of the U4, U6 and U5 snRNAs and at least PRPF3, PRPF4, PRPF6, PRPF8, PRPF31, SNRNP200, TXNL4A, SNRNP40, SNRPB, SNRPD1, SNRPD2, SNRPD3, SNRPE, SNRPF, SNRPG, DDX23, CD2BP2, PPIH, SNU13, EFTUD2, SART1 and USP39, plus LSM2, LSM3, LSM4, LSM5, LSM6, LSM7 and LSM8. LSM2, LSM3, LSM4, LSM5, LSM6, LSM7 and LSM8 form a heptameric, ring-shaped subcomplex (the LSM2-8 complex) that is part of the U4/U6-U5 tri-snRNP complex and the precatalytic spliceosome. Interacts with TACC1.</text>
</comment>
<dbReference type="InterPro" id="IPR015915">
    <property type="entry name" value="Kelch-typ_b-propeller"/>
</dbReference>
<evidence type="ECO:0000256" key="7">
    <source>
        <dbReference type="ARBA" id="ARBA00023187"/>
    </source>
</evidence>
<dbReference type="GO" id="GO:0071013">
    <property type="term" value="C:catalytic step 2 spliceosome"/>
    <property type="evidence" value="ECO:0007669"/>
    <property type="project" value="TreeGrafter"/>
</dbReference>
<dbReference type="InterPro" id="IPR017132">
    <property type="entry name" value="Lsm7"/>
</dbReference>
<keyword evidence="5" id="KW-0694">RNA-binding</keyword>
<comment type="similarity">
    <text evidence="2">Belongs to the snRNP Sm proteins family.</text>
</comment>
<keyword evidence="4" id="KW-0747">Spliceosome</keyword>
<dbReference type="SUPFAM" id="SSF50182">
    <property type="entry name" value="Sm-like ribonucleoproteins"/>
    <property type="match status" value="1"/>
</dbReference>
<dbReference type="GO" id="GO:0071004">
    <property type="term" value="C:U2-type prespliceosome"/>
    <property type="evidence" value="ECO:0007669"/>
    <property type="project" value="TreeGrafter"/>
</dbReference>
<dbReference type="PANTHER" id="PTHR10553">
    <property type="entry name" value="SMALL NUCLEAR RIBONUCLEOPROTEIN"/>
    <property type="match status" value="1"/>
</dbReference>
<dbReference type="InterPro" id="IPR044641">
    <property type="entry name" value="Lsm7/SmG-like"/>
</dbReference>
<dbReference type="EMBL" id="SCEB01005310">
    <property type="protein sequence ID" value="RXM93001.1"/>
    <property type="molecule type" value="Genomic_DNA"/>
</dbReference>
<evidence type="ECO:0000256" key="9">
    <source>
        <dbReference type="ARBA" id="ARBA00023274"/>
    </source>
</evidence>
<evidence type="ECO:0000313" key="14">
    <source>
        <dbReference type="EMBL" id="RXM93001.1"/>
    </source>
</evidence>
<evidence type="ECO:0000259" key="13">
    <source>
        <dbReference type="PROSITE" id="PS52002"/>
    </source>
</evidence>
<keyword evidence="3" id="KW-0507">mRNA processing</keyword>
<dbReference type="SMART" id="SM00651">
    <property type="entry name" value="Sm"/>
    <property type="match status" value="1"/>
</dbReference>
<dbReference type="GO" id="GO:1990726">
    <property type="term" value="C:Lsm1-7-Pat1 complex"/>
    <property type="evidence" value="ECO:0007669"/>
    <property type="project" value="TreeGrafter"/>
</dbReference>
<dbReference type="PANTHER" id="PTHR10553:SF5">
    <property type="entry name" value="U6 SNRNA-ASSOCIATED SM-LIKE PROTEIN LSM7"/>
    <property type="match status" value="1"/>
</dbReference>
<protein>
    <recommendedName>
        <fullName evidence="12">U6 snRNA-associated Sm-like protein LSm7</fullName>
    </recommendedName>
</protein>
<keyword evidence="8" id="KW-0539">Nucleus</keyword>
<evidence type="ECO:0000256" key="3">
    <source>
        <dbReference type="ARBA" id="ARBA00022664"/>
    </source>
</evidence>
<dbReference type="CDD" id="cd01729">
    <property type="entry name" value="LSm7"/>
    <property type="match status" value="1"/>
</dbReference>
<dbReference type="PROSITE" id="PS52002">
    <property type="entry name" value="SM"/>
    <property type="match status" value="1"/>
</dbReference>
<dbReference type="Gene3D" id="2.120.10.80">
    <property type="entry name" value="Kelch-type beta propeller"/>
    <property type="match status" value="1"/>
</dbReference>
<gene>
    <name evidence="14" type="ORF">EOD39_19542</name>
</gene>
<dbReference type="GO" id="GO:0000398">
    <property type="term" value="P:mRNA splicing, via spliceosome"/>
    <property type="evidence" value="ECO:0007669"/>
    <property type="project" value="InterPro"/>
</dbReference>
<keyword evidence="7" id="KW-0508">mRNA splicing</keyword>
<dbReference type="InterPro" id="IPR010920">
    <property type="entry name" value="LSM_dom_sf"/>
</dbReference>
<sequence>MADKEKKKKESIFDLSKYIDKTIRVKFQGGREASGILKGFDPLLNLVLDGTIEYMRDPDDQFKLTEDTRQLGLVVCRGTSVVLISPHDGMEAIPNPFVQQQDGFAVTGGYFRDEVVWYSVDWVLMYMCGESRWVEAPPLQKSRHSHCAVGVGGELFVLGGSMDTGPIVDVERLGAGAESWKSASPLIRAVERAAVASLGFKIYVACGLDENGDVYSGIQRFDVELDQWDVISYSPFPRYDLCATVLNGALYLVGGQALRLDVETDEWTLLEEGCLVGKFFLGCTAVNGQIYLLAERRGNQALPNMLLLDPYTDTCMEIEDALPCPLPIRGCVSVRTASDSRVMTHKGWRMT</sequence>
<dbReference type="GO" id="GO:0005688">
    <property type="term" value="C:U6 snRNP"/>
    <property type="evidence" value="ECO:0007669"/>
    <property type="project" value="TreeGrafter"/>
</dbReference>